<keyword evidence="3" id="KW-0812">Transmembrane</keyword>
<dbReference type="InterPro" id="IPR011701">
    <property type="entry name" value="MFS"/>
</dbReference>
<feature type="domain" description="Major facilitator superfamily (MFS) profile" evidence="4">
    <location>
        <begin position="324"/>
        <end position="567"/>
    </location>
</feature>
<organism evidence="5 6">
    <name type="scientific">Diplogelasinospora grovesii</name>
    <dbReference type="NCBI Taxonomy" id="303347"/>
    <lineage>
        <taxon>Eukaryota</taxon>
        <taxon>Fungi</taxon>
        <taxon>Dikarya</taxon>
        <taxon>Ascomycota</taxon>
        <taxon>Pezizomycotina</taxon>
        <taxon>Sordariomycetes</taxon>
        <taxon>Sordariomycetidae</taxon>
        <taxon>Sordariales</taxon>
        <taxon>Diplogelasinosporaceae</taxon>
        <taxon>Diplogelasinospora</taxon>
    </lineage>
</organism>
<dbReference type="InterPro" id="IPR050327">
    <property type="entry name" value="Proton-linked_MCT"/>
</dbReference>
<comment type="subcellular location">
    <subcellularLocation>
        <location evidence="1">Membrane</location>
        <topology evidence="1">Multi-pass membrane protein</topology>
    </subcellularLocation>
</comment>
<dbReference type="GO" id="GO:0022857">
    <property type="term" value="F:transmembrane transporter activity"/>
    <property type="evidence" value="ECO:0007669"/>
    <property type="project" value="InterPro"/>
</dbReference>
<accession>A0AAN6MWN9</accession>
<gene>
    <name evidence="5" type="ORF">QBC46DRAFT_325438</name>
</gene>
<dbReference type="Pfam" id="PF07690">
    <property type="entry name" value="MFS_1"/>
    <property type="match status" value="1"/>
</dbReference>
<dbReference type="Gene3D" id="1.20.1250.20">
    <property type="entry name" value="MFS general substrate transporter like domains"/>
    <property type="match status" value="2"/>
</dbReference>
<protein>
    <submittedName>
        <fullName evidence="5">Major facilitator superfamily domain-containing protein</fullName>
    </submittedName>
</protein>
<evidence type="ECO:0000256" key="2">
    <source>
        <dbReference type="ARBA" id="ARBA00006727"/>
    </source>
</evidence>
<dbReference type="Proteomes" id="UP001303473">
    <property type="component" value="Unassembled WGS sequence"/>
</dbReference>
<name>A0AAN6MWN9_9PEZI</name>
<dbReference type="SUPFAM" id="SSF103473">
    <property type="entry name" value="MFS general substrate transporter"/>
    <property type="match status" value="1"/>
</dbReference>
<evidence type="ECO:0000256" key="3">
    <source>
        <dbReference type="SAM" id="Phobius"/>
    </source>
</evidence>
<keyword evidence="3" id="KW-0472">Membrane</keyword>
<reference evidence="6" key="1">
    <citation type="journal article" date="2023" name="Mol. Phylogenet. Evol.">
        <title>Genome-scale phylogeny and comparative genomics of the fungal order Sordariales.</title>
        <authorList>
            <person name="Hensen N."/>
            <person name="Bonometti L."/>
            <person name="Westerberg I."/>
            <person name="Brannstrom I.O."/>
            <person name="Guillou S."/>
            <person name="Cros-Aarteil S."/>
            <person name="Calhoun S."/>
            <person name="Haridas S."/>
            <person name="Kuo A."/>
            <person name="Mondo S."/>
            <person name="Pangilinan J."/>
            <person name="Riley R."/>
            <person name="LaButti K."/>
            <person name="Andreopoulos B."/>
            <person name="Lipzen A."/>
            <person name="Chen C."/>
            <person name="Yan M."/>
            <person name="Daum C."/>
            <person name="Ng V."/>
            <person name="Clum A."/>
            <person name="Steindorff A."/>
            <person name="Ohm R.A."/>
            <person name="Martin F."/>
            <person name="Silar P."/>
            <person name="Natvig D.O."/>
            <person name="Lalanne C."/>
            <person name="Gautier V."/>
            <person name="Ament-Velasquez S.L."/>
            <person name="Kruys A."/>
            <person name="Hutchinson M.I."/>
            <person name="Powell A.J."/>
            <person name="Barry K."/>
            <person name="Miller A.N."/>
            <person name="Grigoriev I.V."/>
            <person name="Debuchy R."/>
            <person name="Gladieux P."/>
            <person name="Hiltunen Thoren M."/>
            <person name="Johannesson H."/>
        </authorList>
    </citation>
    <scope>NUCLEOTIDE SEQUENCE [LARGE SCALE GENOMIC DNA]</scope>
    <source>
        <strain evidence="6">CBS 340.73</strain>
    </source>
</reference>
<feature type="transmembrane region" description="Helical" evidence="3">
    <location>
        <begin position="247"/>
        <end position="270"/>
    </location>
</feature>
<dbReference type="InterPro" id="IPR036259">
    <property type="entry name" value="MFS_trans_sf"/>
</dbReference>
<evidence type="ECO:0000313" key="5">
    <source>
        <dbReference type="EMBL" id="KAK3934256.1"/>
    </source>
</evidence>
<feature type="transmembrane region" description="Helical" evidence="3">
    <location>
        <begin position="160"/>
        <end position="180"/>
    </location>
</feature>
<feature type="transmembrane region" description="Helical" evidence="3">
    <location>
        <begin position="325"/>
        <end position="346"/>
    </location>
</feature>
<keyword evidence="6" id="KW-1185">Reference proteome</keyword>
<evidence type="ECO:0000256" key="1">
    <source>
        <dbReference type="ARBA" id="ARBA00004141"/>
    </source>
</evidence>
<dbReference type="PROSITE" id="PS50850">
    <property type="entry name" value="MFS"/>
    <property type="match status" value="1"/>
</dbReference>
<evidence type="ECO:0000259" key="4">
    <source>
        <dbReference type="PROSITE" id="PS50850"/>
    </source>
</evidence>
<feature type="transmembrane region" description="Helical" evidence="3">
    <location>
        <begin position="390"/>
        <end position="409"/>
    </location>
</feature>
<proteinExistence type="inferred from homology"/>
<dbReference type="GO" id="GO:0016020">
    <property type="term" value="C:membrane"/>
    <property type="evidence" value="ECO:0007669"/>
    <property type="project" value="UniProtKB-SubCell"/>
</dbReference>
<feature type="transmembrane region" description="Helical" evidence="3">
    <location>
        <begin position="187"/>
        <end position="206"/>
    </location>
</feature>
<comment type="caution">
    <text evidence="5">The sequence shown here is derived from an EMBL/GenBank/DDBJ whole genome shotgun (WGS) entry which is preliminary data.</text>
</comment>
<dbReference type="PANTHER" id="PTHR11360:SF315">
    <property type="entry name" value="TRANSPORTER MCH2-RELATED"/>
    <property type="match status" value="1"/>
</dbReference>
<dbReference type="EMBL" id="MU854011">
    <property type="protein sequence ID" value="KAK3934256.1"/>
    <property type="molecule type" value="Genomic_DNA"/>
</dbReference>
<dbReference type="InterPro" id="IPR020846">
    <property type="entry name" value="MFS_dom"/>
</dbReference>
<feature type="transmembrane region" description="Helical" evidence="3">
    <location>
        <begin position="358"/>
        <end position="378"/>
    </location>
</feature>
<dbReference type="PANTHER" id="PTHR11360">
    <property type="entry name" value="MONOCARBOXYLATE TRANSPORTER"/>
    <property type="match status" value="1"/>
</dbReference>
<comment type="similarity">
    <text evidence="2">Belongs to the major facilitator superfamily. Monocarboxylate porter (TC 2.A.1.13) family.</text>
</comment>
<feature type="transmembrane region" description="Helical" evidence="3">
    <location>
        <begin position="484"/>
        <end position="502"/>
    </location>
</feature>
<sequence length="567" mass="61062">MSHVSLASFQLSAAYWRVSPQLTGRFGCSVRNPELLRDRTDRVDGAALSDSELTFQSQTQTPTEGEVYIELGQHRFNGSNASENNGGPDSAESPVEPESGFNVATIEDIPPDGGYGWICTVCVFMINANTWGVNACWAIFLDRYLTFGIYPGATKLQYAMIGGLSISQALLISPLVTVFQKWIGTRYTMLLGAAIIWTALFSASAATQIWQLFMSMAFCFGWGMGLIYIPAMALLPPWFSSRRSLAVGLATSGAGLGGLAFSLITGRLIAVSGVAWTYRILSFISLACNAICALLVRERPLSSAAAARSACRVYRFPRDFARTQILLVVCWGFLTEFGYVALWYSLPNYATSIGLDPTQGSIVQSLLSLGLGLGRPVVGYYSDKVGRINIALGMTLLCGILCLTLWILARSYVGLLIFAASAGVVSGTFWSTVSPILAEVVGIAEAGSTFGAICFALVLPTTFAEGIAMQLVKGEQGSQQFLDSQIFVGCMFVAGAVSLWLLRSWKIYEIESKAADEQQLQDQHPTAVFGLATMSTTASASARGGPSSAAARIAWLTPRRLFMPRRV</sequence>
<feature type="transmembrane region" description="Helical" evidence="3">
    <location>
        <begin position="212"/>
        <end position="235"/>
    </location>
</feature>
<dbReference type="AlphaFoldDB" id="A0AAN6MWN9"/>
<feature type="transmembrane region" description="Helical" evidence="3">
    <location>
        <begin position="415"/>
        <end position="438"/>
    </location>
</feature>
<evidence type="ECO:0000313" key="6">
    <source>
        <dbReference type="Proteomes" id="UP001303473"/>
    </source>
</evidence>
<keyword evidence="3" id="KW-1133">Transmembrane helix</keyword>
<feature type="transmembrane region" description="Helical" evidence="3">
    <location>
        <begin position="115"/>
        <end position="140"/>
    </location>
</feature>
<feature type="transmembrane region" description="Helical" evidence="3">
    <location>
        <begin position="450"/>
        <end position="472"/>
    </location>
</feature>
<feature type="transmembrane region" description="Helical" evidence="3">
    <location>
        <begin position="276"/>
        <end position="296"/>
    </location>
</feature>